<sequence length="185" mass="20707">MDYACSVYDGAPFLIRYAHPWGVNRVRFEVRLDAFRSDCLTVFRLAEGGSRLGFGLRNGEGETVFGGLVGDFPPYFRRYSGRKLVWPGPPFGEGNRVYGRFRLYFIDRCGVGIRPGIGPSGLKLEGAAAPERGQPEESFRPKADQGQASTFGRKCIRWGVSTNSLRSFMGPIHVLVQFRFNFLPV</sequence>
<name>A0A1C2IB29_ACITH</name>
<comment type="caution">
    <text evidence="2">The sequence shown here is derived from an EMBL/GenBank/DDBJ whole genome shotgun (WGS) entry which is preliminary data.</text>
</comment>
<proteinExistence type="predicted"/>
<gene>
    <name evidence="2" type="ORF">A6P07_09405</name>
</gene>
<feature type="compositionally biased region" description="Basic and acidic residues" evidence="1">
    <location>
        <begin position="133"/>
        <end position="143"/>
    </location>
</feature>
<dbReference type="AlphaFoldDB" id="A0A1C2IB29"/>
<accession>A0A1C2IB29</accession>
<protein>
    <submittedName>
        <fullName evidence="2">Uncharacterized protein</fullName>
    </submittedName>
</protein>
<dbReference type="Proteomes" id="UP000094893">
    <property type="component" value="Unassembled WGS sequence"/>
</dbReference>
<reference evidence="2 3" key="1">
    <citation type="journal article" date="2016" name="Int. J. Mol. Sci.">
        <title>Comparative genomics of the extreme acidophile Acidithiobacillus thiooxidans reveals intraspecific divergence and niche adaptation.</title>
        <authorList>
            <person name="Zhang X."/>
            <person name="Feng X."/>
            <person name="Tao J."/>
            <person name="Ma L."/>
            <person name="Xiao Y."/>
            <person name="Liang Y."/>
            <person name="Liu X."/>
            <person name="Yin H."/>
        </authorList>
    </citation>
    <scope>NUCLEOTIDE SEQUENCE [LARGE SCALE GENOMIC DNA]</scope>
    <source>
        <strain evidence="2 3">A02</strain>
    </source>
</reference>
<evidence type="ECO:0000313" key="3">
    <source>
        <dbReference type="Proteomes" id="UP000094893"/>
    </source>
</evidence>
<evidence type="ECO:0000313" key="2">
    <source>
        <dbReference type="EMBL" id="OCX72828.1"/>
    </source>
</evidence>
<evidence type="ECO:0000256" key="1">
    <source>
        <dbReference type="SAM" id="MobiDB-lite"/>
    </source>
</evidence>
<feature type="region of interest" description="Disordered" evidence="1">
    <location>
        <begin position="124"/>
        <end position="146"/>
    </location>
</feature>
<dbReference type="EMBL" id="LWSA01000130">
    <property type="protein sequence ID" value="OCX72828.1"/>
    <property type="molecule type" value="Genomic_DNA"/>
</dbReference>
<organism evidence="2 3">
    <name type="scientific">Acidithiobacillus thiooxidans</name>
    <name type="common">Thiobacillus thiooxidans</name>
    <dbReference type="NCBI Taxonomy" id="930"/>
    <lineage>
        <taxon>Bacteria</taxon>
        <taxon>Pseudomonadati</taxon>
        <taxon>Pseudomonadota</taxon>
        <taxon>Acidithiobacillia</taxon>
        <taxon>Acidithiobacillales</taxon>
        <taxon>Acidithiobacillaceae</taxon>
        <taxon>Acidithiobacillus</taxon>
    </lineage>
</organism>